<keyword evidence="2" id="KW-1185">Reference proteome</keyword>
<dbReference type="AlphaFoldDB" id="A0A0J6WU63"/>
<evidence type="ECO:0000313" key="2">
    <source>
        <dbReference type="Proteomes" id="UP000036503"/>
    </source>
</evidence>
<dbReference type="RefSeq" id="WP_152669414.1">
    <property type="nucleotide sequence ID" value="NZ_FUXD01000029.1"/>
</dbReference>
<dbReference type="OrthoDB" id="9800780at2"/>
<evidence type="ECO:0008006" key="3">
    <source>
        <dbReference type="Google" id="ProtNLM"/>
    </source>
</evidence>
<evidence type="ECO:0000313" key="1">
    <source>
        <dbReference type="EMBL" id="KMO86064.1"/>
    </source>
</evidence>
<protein>
    <recommendedName>
        <fullName evidence="3">LysM domain-containing protein</fullName>
    </recommendedName>
</protein>
<proteinExistence type="predicted"/>
<accession>A0A0J6WU63</accession>
<dbReference type="EMBL" id="LEKT01000034">
    <property type="protein sequence ID" value="KMO86064.1"/>
    <property type="molecule type" value="Genomic_DNA"/>
</dbReference>
<name>A0A0J6WU63_9FIRM</name>
<reference evidence="1 2" key="1">
    <citation type="submission" date="2015-06" db="EMBL/GenBank/DDBJ databases">
        <title>Draft genome sequence of beer spoilage bacterium Megasphaera cerevisiae type strain 20462.</title>
        <authorList>
            <person name="Kutumbaka K."/>
            <person name="Pasmowitz J."/>
            <person name="Mategko J."/>
            <person name="Reyes D."/>
            <person name="Friedrich A."/>
            <person name="Han S."/>
            <person name="Martens-Habbena W."/>
            <person name="Neal-McKinney J."/>
            <person name="Janagama H.K."/>
            <person name="Nadala C."/>
            <person name="Samadpour M."/>
        </authorList>
    </citation>
    <scope>NUCLEOTIDE SEQUENCE [LARGE SCALE GENOMIC DNA]</scope>
    <source>
        <strain evidence="1 2">DSM 20462</strain>
    </source>
</reference>
<sequence length="243" mass="25807">MSFLSSLLSSLTASNSTTVARTYLSCNGDTIQFPVPPAKFDVDVKQGNEIININNLGELNMLGKTGLLHMQLLSFLPAQDYPFCVCTPSDPYTYVSTIDAWRTSGKPARVSIAGTPVNYAVSIDQFKWGEHDGTNDVYFTLDFTEYKFIGGAVDTTISSTTGLKDRTDASSISNVLQSVTVYPGDSIGDVVGRAVGKTVSLGTNDSKILAAYKVLAKSGGIKVGDIVTYAKSSGVLKVNGTSV</sequence>
<organism evidence="1 2">
    <name type="scientific">Megasphaera cerevisiae DSM 20462</name>
    <dbReference type="NCBI Taxonomy" id="1122219"/>
    <lineage>
        <taxon>Bacteria</taxon>
        <taxon>Bacillati</taxon>
        <taxon>Bacillota</taxon>
        <taxon>Negativicutes</taxon>
        <taxon>Veillonellales</taxon>
        <taxon>Veillonellaceae</taxon>
        <taxon>Megasphaera</taxon>
    </lineage>
</organism>
<dbReference type="Proteomes" id="UP000036503">
    <property type="component" value="Unassembled WGS sequence"/>
</dbReference>
<comment type="caution">
    <text evidence="1">The sequence shown here is derived from an EMBL/GenBank/DDBJ whole genome shotgun (WGS) entry which is preliminary data.</text>
</comment>
<gene>
    <name evidence="1" type="ORF">AB840_09995</name>
</gene>
<dbReference type="PATRIC" id="fig|1122219.3.peg.1831"/>
<dbReference type="InParanoid" id="A0A0J6WU63"/>
<dbReference type="FunCoup" id="A0A0J6WU63">
    <property type="interactions" value="29"/>
</dbReference>